<reference evidence="2 3" key="1">
    <citation type="submission" date="2019-06" db="EMBL/GenBank/DDBJ databases">
        <title>Sequencing the genomes of 1000 actinobacteria strains.</title>
        <authorList>
            <person name="Klenk H.-P."/>
        </authorList>
    </citation>
    <scope>NUCLEOTIDE SEQUENCE [LARGE SCALE GENOMIC DNA]</scope>
    <source>
        <strain evidence="2 3">DSM 41929</strain>
    </source>
</reference>
<dbReference type="SUPFAM" id="SSF53335">
    <property type="entry name" value="S-adenosyl-L-methionine-dependent methyltransferases"/>
    <property type="match status" value="1"/>
</dbReference>
<protein>
    <recommendedName>
        <fullName evidence="4">Methyltransferase family protein</fullName>
    </recommendedName>
</protein>
<evidence type="ECO:0000313" key="2">
    <source>
        <dbReference type="EMBL" id="TQK79170.1"/>
    </source>
</evidence>
<feature type="compositionally biased region" description="Pro residues" evidence="1">
    <location>
        <begin position="1"/>
        <end position="18"/>
    </location>
</feature>
<dbReference type="EMBL" id="VFNX01000008">
    <property type="protein sequence ID" value="TQK79170.1"/>
    <property type="molecule type" value="Genomic_DNA"/>
</dbReference>
<dbReference type="InterPro" id="IPR029063">
    <property type="entry name" value="SAM-dependent_MTases_sf"/>
</dbReference>
<dbReference type="Proteomes" id="UP000318103">
    <property type="component" value="Unassembled WGS sequence"/>
</dbReference>
<dbReference type="AlphaFoldDB" id="A0A542SX32"/>
<evidence type="ECO:0000313" key="3">
    <source>
        <dbReference type="Proteomes" id="UP000318103"/>
    </source>
</evidence>
<accession>A0A542SX32</accession>
<evidence type="ECO:0000256" key="1">
    <source>
        <dbReference type="SAM" id="MobiDB-lite"/>
    </source>
</evidence>
<name>A0A542SX32_9ACTN</name>
<sequence>MGDVNAPPPSHPPCPPTPRRTTAGAWRYGLPLSEYRALCALARSDSRSALRMGKPADRIGLKGSTVWVLAGQSVASGARAEGAAASPQAALLREAGLPAGTAEGGKDLAVDLGCGPGPQSLALARLGYAPVFPVDTGARPPDELTTHAAEAGLA</sequence>
<evidence type="ECO:0008006" key="4">
    <source>
        <dbReference type="Google" id="ProtNLM"/>
    </source>
</evidence>
<proteinExistence type="predicted"/>
<keyword evidence="3" id="KW-1185">Reference proteome</keyword>
<organism evidence="2 3">
    <name type="scientific">Streptomyces puniciscabiei</name>
    <dbReference type="NCBI Taxonomy" id="164348"/>
    <lineage>
        <taxon>Bacteria</taxon>
        <taxon>Bacillati</taxon>
        <taxon>Actinomycetota</taxon>
        <taxon>Actinomycetes</taxon>
        <taxon>Kitasatosporales</taxon>
        <taxon>Streptomycetaceae</taxon>
        <taxon>Streptomyces</taxon>
    </lineage>
</organism>
<gene>
    <name evidence="2" type="ORF">FB563_8392</name>
</gene>
<comment type="caution">
    <text evidence="2">The sequence shown here is derived from an EMBL/GenBank/DDBJ whole genome shotgun (WGS) entry which is preliminary data.</text>
</comment>
<feature type="region of interest" description="Disordered" evidence="1">
    <location>
        <begin position="1"/>
        <end position="23"/>
    </location>
</feature>